<keyword evidence="1" id="KW-1133">Transmembrane helix</keyword>
<dbReference type="FunFam" id="3.60.10.10:FF:000072">
    <property type="entry name" value="Extracellular nuclease"/>
    <property type="match status" value="1"/>
</dbReference>
<protein>
    <submittedName>
        <fullName evidence="3">Nuclease</fullName>
    </submittedName>
</protein>
<keyword evidence="1" id="KW-0812">Transmembrane</keyword>
<dbReference type="GO" id="GO:0003824">
    <property type="term" value="F:catalytic activity"/>
    <property type="evidence" value="ECO:0007669"/>
    <property type="project" value="InterPro"/>
</dbReference>
<dbReference type="PANTHER" id="PTHR42834">
    <property type="entry name" value="ENDONUCLEASE/EXONUCLEASE/PHOSPHATASE FAMILY PROTEIN (AFU_ORTHOLOGUE AFUA_3G09210)"/>
    <property type="match status" value="1"/>
</dbReference>
<dbReference type="HOGENOM" id="CLU_006338_2_1_6"/>
<keyword evidence="4" id="KW-1185">Reference proteome</keyword>
<dbReference type="EMBL" id="AE013598">
    <property type="protein sequence ID" value="AAW77642.1"/>
    <property type="molecule type" value="Genomic_DNA"/>
</dbReference>
<dbReference type="PANTHER" id="PTHR42834:SF1">
    <property type="entry name" value="ENDONUCLEASE_EXONUCLEASE_PHOSPHATASE FAMILY PROTEIN (AFU_ORTHOLOGUE AFUA_3G09210)"/>
    <property type="match status" value="1"/>
</dbReference>
<accession>Q5GUI1</accession>
<dbReference type="AlphaFoldDB" id="Q5GUI1"/>
<feature type="transmembrane region" description="Helical" evidence="1">
    <location>
        <begin position="71"/>
        <end position="92"/>
    </location>
</feature>
<organism evidence="3 4">
    <name type="scientific">Xanthomonas oryzae pv. oryzae (strain KACC10331 / KXO85)</name>
    <dbReference type="NCBI Taxonomy" id="291331"/>
    <lineage>
        <taxon>Bacteria</taxon>
        <taxon>Pseudomonadati</taxon>
        <taxon>Pseudomonadota</taxon>
        <taxon>Gammaproteobacteria</taxon>
        <taxon>Lysobacterales</taxon>
        <taxon>Lysobacteraceae</taxon>
        <taxon>Xanthomonas</taxon>
    </lineage>
</organism>
<dbReference type="InterPro" id="IPR036691">
    <property type="entry name" value="Endo/exonu/phosph_ase_sf"/>
</dbReference>
<evidence type="ECO:0000313" key="4">
    <source>
        <dbReference type="Proteomes" id="UP000006735"/>
    </source>
</evidence>
<sequence length="637" mass="67745">MRRVQRVARARTAWHQRNTLAVSHVVAGAPGRHLPWFASLPQRFRLPRAAFRAAFAFDPLLWSRSMSRRPLVVFGLVGLLAPLLCSAAAGAAQPLSIADVQGEDSRSPYDGRVVEVEGIIIADTRVGLAGLFVQQPGFEPRRSHGLFVTGAGNAELAVGDRVRIVGTVREVSAGGEASLTTVDTSSIERLASGQPVPVRMLSGPPANWEALEGEHVRIAALTLNGSDHLDTYGQLVAAFGGRLWQPSEVAAGGTPAFAQVEADNARRRVLLDDARNGRSPKTVSYLPADPVLRSGSLLKSVDGIVDQRYDGNYRLQVLSPLTLPAMPTAVAPQVGGDLRIASFKLENFFNGNGRGGGFPTKRGARTHEQFQAQLAKLVATIVPLGADVAALMELENDGNAADAAVAQLVAALNAAGKDKDWHFIDSGSGPGADAIRVGIVYRSSQVTPVGKPATLTGGPFDNHSRVPLAQAFLSTRGATFVVVANHFKSKGCGNASGADADQQDGQACWNATRTESAKGLHEWLQTDPTGAQTKRAVLVGDFNAYAMEMPMRSLRASGWQDAFAVAGVKQPYSFVYDGMSGRQDHALLSPAMAKQLRGAVEWHINADVMDAAGYAKRNLPGPWRSSDHDPVLLGFSL</sequence>
<dbReference type="Proteomes" id="UP000006735">
    <property type="component" value="Chromosome"/>
</dbReference>
<reference evidence="3 4" key="1">
    <citation type="journal article" date="2005" name="Nucleic Acids Res.">
        <title>The genome sequence of Xanthomonas oryzae pathovar oryzae KACC10331, the bacterial blight pathogen of rice.</title>
        <authorList>
            <person name="Lee B.M."/>
            <person name="Park Y.J."/>
            <person name="Park D.S."/>
            <person name="Kang H.W."/>
            <person name="Kim J.G."/>
            <person name="Song E.S."/>
            <person name="Park I.C."/>
            <person name="Yoon U.H."/>
            <person name="Hahn J.H."/>
            <person name="Koo B.S."/>
            <person name="Lee G.B."/>
            <person name="Kim H."/>
            <person name="Park H.S."/>
            <person name="Yoon K.O."/>
            <person name="Kim J.H."/>
            <person name="Jung C.H."/>
            <person name="Koh N.H."/>
            <person name="Seo J.S."/>
            <person name="Go S.J."/>
        </authorList>
    </citation>
    <scope>NUCLEOTIDE SEQUENCE [LARGE SCALE GENOMIC DNA]</scope>
    <source>
        <strain evidence="4">KACC10331 / KXO85</strain>
    </source>
</reference>
<dbReference type="InterPro" id="IPR047971">
    <property type="entry name" value="ExeM-like"/>
</dbReference>
<dbReference type="Pfam" id="PF03372">
    <property type="entry name" value="Exo_endo_phos"/>
    <property type="match status" value="1"/>
</dbReference>
<dbReference type="Gene3D" id="3.60.10.10">
    <property type="entry name" value="Endonuclease/exonuclease/phosphatase"/>
    <property type="match status" value="1"/>
</dbReference>
<dbReference type="InterPro" id="IPR005135">
    <property type="entry name" value="Endo/exonuclease/phosphatase"/>
</dbReference>
<dbReference type="STRING" id="291331.XOO4388"/>
<dbReference type="CDD" id="cd04486">
    <property type="entry name" value="YhcR_OBF_like"/>
    <property type="match status" value="1"/>
</dbReference>
<evidence type="ECO:0000256" key="1">
    <source>
        <dbReference type="SAM" id="Phobius"/>
    </source>
</evidence>
<dbReference type="NCBIfam" id="NF033681">
    <property type="entry name" value="ExeM_NucH_DNase"/>
    <property type="match status" value="1"/>
</dbReference>
<gene>
    <name evidence="3" type="ordered locus">XOO4388</name>
</gene>
<evidence type="ECO:0000313" key="3">
    <source>
        <dbReference type="EMBL" id="AAW77642.1"/>
    </source>
</evidence>
<name>Q5GUI1_XANOR</name>
<keyword evidence="1" id="KW-0472">Membrane</keyword>
<proteinExistence type="predicted"/>
<evidence type="ECO:0000259" key="2">
    <source>
        <dbReference type="Pfam" id="PF03372"/>
    </source>
</evidence>
<dbReference type="KEGG" id="xoo:XOO4388"/>
<feature type="domain" description="Endonuclease/exonuclease/phosphatase" evidence="2">
    <location>
        <begin position="369"/>
        <end position="628"/>
    </location>
</feature>
<dbReference type="SUPFAM" id="SSF56219">
    <property type="entry name" value="DNase I-like"/>
    <property type="match status" value="1"/>
</dbReference>